<dbReference type="EMBL" id="KV722398">
    <property type="protein sequence ID" value="OCH90742.1"/>
    <property type="molecule type" value="Genomic_DNA"/>
</dbReference>
<accession>A0A8E2B207</accession>
<evidence type="ECO:0000313" key="3">
    <source>
        <dbReference type="EMBL" id="OCH90742.1"/>
    </source>
</evidence>
<dbReference type="AlphaFoldDB" id="A0A8E2B207"/>
<dbReference type="PIRSF" id="PIRSF011491">
    <property type="entry name" value="Mtase_YbcY_prd"/>
    <property type="match status" value="1"/>
</dbReference>
<dbReference type="Gene3D" id="3.40.50.150">
    <property type="entry name" value="Vaccinia Virus protein VP39"/>
    <property type="match status" value="1"/>
</dbReference>
<proteinExistence type="inferred from homology"/>
<dbReference type="GO" id="GO:0032259">
    <property type="term" value="P:methylation"/>
    <property type="evidence" value="ECO:0007669"/>
    <property type="project" value="UniProtKB-KW"/>
</dbReference>
<dbReference type="Pfam" id="PF08242">
    <property type="entry name" value="Methyltransf_12"/>
    <property type="match status" value="1"/>
</dbReference>
<evidence type="ECO:0000259" key="2">
    <source>
        <dbReference type="Pfam" id="PF08242"/>
    </source>
</evidence>
<protein>
    <submittedName>
        <fullName evidence="3">S-adenosyl-L-methionine dependent methyltransferase</fullName>
    </submittedName>
</protein>
<reference evidence="3 4" key="1">
    <citation type="submission" date="2016-07" db="EMBL/GenBank/DDBJ databases">
        <title>Draft genome of the white-rot fungus Obba rivulosa 3A-2.</title>
        <authorList>
            <consortium name="DOE Joint Genome Institute"/>
            <person name="Miettinen O."/>
            <person name="Riley R."/>
            <person name="Acob R."/>
            <person name="Barry K."/>
            <person name="Cullen D."/>
            <person name="De Vries R."/>
            <person name="Hainaut M."/>
            <person name="Hatakka A."/>
            <person name="Henrissat B."/>
            <person name="Hilden K."/>
            <person name="Kuo R."/>
            <person name="Labutti K."/>
            <person name="Lipzen A."/>
            <person name="Makela M.R."/>
            <person name="Sandor L."/>
            <person name="Spatafora J.W."/>
            <person name="Grigoriev I.V."/>
            <person name="Hibbett D.S."/>
        </authorList>
    </citation>
    <scope>NUCLEOTIDE SEQUENCE [LARGE SCALE GENOMIC DNA]</scope>
    <source>
        <strain evidence="3 4">3A-2</strain>
    </source>
</reference>
<feature type="domain" description="Methyltransferase type 12" evidence="2">
    <location>
        <begin position="56"/>
        <end position="161"/>
    </location>
</feature>
<dbReference type="InterPro" id="IPR013217">
    <property type="entry name" value="Methyltransf_12"/>
</dbReference>
<gene>
    <name evidence="3" type="ORF">OBBRIDRAFT_730094</name>
</gene>
<name>A0A8E2B207_9APHY</name>
<keyword evidence="4" id="KW-1185">Reference proteome</keyword>
<dbReference type="SUPFAM" id="SSF53335">
    <property type="entry name" value="S-adenosyl-L-methionine-dependent methyltransferases"/>
    <property type="match status" value="1"/>
</dbReference>
<organism evidence="3 4">
    <name type="scientific">Obba rivulosa</name>
    <dbReference type="NCBI Taxonomy" id="1052685"/>
    <lineage>
        <taxon>Eukaryota</taxon>
        <taxon>Fungi</taxon>
        <taxon>Dikarya</taxon>
        <taxon>Basidiomycota</taxon>
        <taxon>Agaricomycotina</taxon>
        <taxon>Agaricomycetes</taxon>
        <taxon>Polyporales</taxon>
        <taxon>Gelatoporiaceae</taxon>
        <taxon>Obba</taxon>
    </lineage>
</organism>
<dbReference type="InterPro" id="IPR016584">
    <property type="entry name" value="MeTrfase_VrtF"/>
</dbReference>
<keyword evidence="3" id="KW-0808">Transferase</keyword>
<dbReference type="GO" id="GO:0008168">
    <property type="term" value="F:methyltransferase activity"/>
    <property type="evidence" value="ECO:0007669"/>
    <property type="project" value="UniProtKB-KW"/>
</dbReference>
<comment type="similarity">
    <text evidence="1">Belongs to the methyltransferase superfamily.</text>
</comment>
<keyword evidence="3" id="KW-0489">Methyltransferase</keyword>
<dbReference type="InterPro" id="IPR029063">
    <property type="entry name" value="SAM-dependent_MTases_sf"/>
</dbReference>
<dbReference type="Proteomes" id="UP000250043">
    <property type="component" value="Unassembled WGS sequence"/>
</dbReference>
<sequence>MSASQLDPSASVYSSLVLRLYDLIVLTFSNFFAWRCSTHDILLPFFSQHIGADAHLDVGVGSGFYPAAAAPKLAKTKTLALMDLNPTTLAFAEARVRAAGYTGTVERAQQSVFDPLPASLRGRFDAVSLFYLLHCLPGSFPTKASHVLATVAPALAPGGVVYGATILGRDAPHNWLGHRLVRAYNDKGIFGNESDTRENLEKALRAAFEDVKVEQVGVVALFEARNPIPAQH</sequence>
<dbReference type="OrthoDB" id="10061782at2759"/>
<evidence type="ECO:0000256" key="1">
    <source>
        <dbReference type="ARBA" id="ARBA00008361"/>
    </source>
</evidence>
<dbReference type="CDD" id="cd02440">
    <property type="entry name" value="AdoMet_MTases"/>
    <property type="match status" value="1"/>
</dbReference>
<evidence type="ECO:0000313" key="4">
    <source>
        <dbReference type="Proteomes" id="UP000250043"/>
    </source>
</evidence>